<name>A0AAP2DA78_9BACT</name>
<evidence type="ECO:0000313" key="2">
    <source>
        <dbReference type="Proteomes" id="UP001319180"/>
    </source>
</evidence>
<accession>A0AAP2DA78</accession>
<keyword evidence="2" id="KW-1185">Reference proteome</keyword>
<organism evidence="1 2">
    <name type="scientific">Dawidia soli</name>
    <dbReference type="NCBI Taxonomy" id="2782352"/>
    <lineage>
        <taxon>Bacteria</taxon>
        <taxon>Pseudomonadati</taxon>
        <taxon>Bacteroidota</taxon>
        <taxon>Cytophagia</taxon>
        <taxon>Cytophagales</taxon>
        <taxon>Chryseotaleaceae</taxon>
        <taxon>Dawidia</taxon>
    </lineage>
</organism>
<sequence length="169" mass="18668">MVLNTVGYYSFLVLVKEQMADRLSQRIAAGVPEPGGDMILKIPLALPYPTGAGEYKSSEGEFTYEGSVYRVLKQKHYHDTLYIVGIHDYQATKVAHQIKDLSHAFAGGDKHAGTGLKLIDSLSKYYCITQHAILPSSAGWSLEHTLSEPSRHSPCRLAQIVFHPPEVTV</sequence>
<protein>
    <submittedName>
        <fullName evidence="1">Uncharacterized protein</fullName>
    </submittedName>
</protein>
<dbReference type="AlphaFoldDB" id="A0AAP2DA78"/>
<reference evidence="1 2" key="1">
    <citation type="submission" date="2021-05" db="EMBL/GenBank/DDBJ databases">
        <title>A Polyphasic approach of four new species of the genus Ohtaekwangia: Ohtaekwangia histidinii sp. nov., Ohtaekwangia cretensis sp. nov., Ohtaekwangia indiensis sp. nov., Ohtaekwangia reichenbachii sp. nov. from diverse environment.</title>
        <authorList>
            <person name="Octaviana S."/>
        </authorList>
    </citation>
    <scope>NUCLEOTIDE SEQUENCE [LARGE SCALE GENOMIC DNA]</scope>
    <source>
        <strain evidence="1 2">PWU37</strain>
    </source>
</reference>
<dbReference type="Proteomes" id="UP001319180">
    <property type="component" value="Unassembled WGS sequence"/>
</dbReference>
<evidence type="ECO:0000313" key="1">
    <source>
        <dbReference type="EMBL" id="MBT1685482.1"/>
    </source>
</evidence>
<dbReference type="EMBL" id="JAHESC010000003">
    <property type="protein sequence ID" value="MBT1685482.1"/>
    <property type="molecule type" value="Genomic_DNA"/>
</dbReference>
<comment type="caution">
    <text evidence="1">The sequence shown here is derived from an EMBL/GenBank/DDBJ whole genome shotgun (WGS) entry which is preliminary data.</text>
</comment>
<dbReference type="RefSeq" id="WP_254088732.1">
    <property type="nucleotide sequence ID" value="NZ_JAHESC010000003.1"/>
</dbReference>
<proteinExistence type="predicted"/>
<gene>
    <name evidence="1" type="ORF">KK078_02880</name>
</gene>